<evidence type="ECO:0000313" key="1">
    <source>
        <dbReference type="EMBL" id="EMC93853.1"/>
    </source>
</evidence>
<dbReference type="GeneID" id="19109746"/>
<evidence type="ECO:0000313" key="2">
    <source>
        <dbReference type="Proteomes" id="UP000011761"/>
    </source>
</evidence>
<dbReference type="EMBL" id="KB445559">
    <property type="protein sequence ID" value="EMC93853.1"/>
    <property type="molecule type" value="Genomic_DNA"/>
</dbReference>
<gene>
    <name evidence="1" type="ORF">BAUCODRAFT_212495</name>
</gene>
<keyword evidence="2" id="KW-1185">Reference proteome</keyword>
<proteinExistence type="predicted"/>
<dbReference type="HOGENOM" id="CLU_2589350_0_0_1"/>
<dbReference type="Proteomes" id="UP000011761">
    <property type="component" value="Unassembled WGS sequence"/>
</dbReference>
<protein>
    <submittedName>
        <fullName evidence="1">Uncharacterized protein</fullName>
    </submittedName>
</protein>
<dbReference type="KEGG" id="bcom:BAUCODRAFT_212495"/>
<organism evidence="1 2">
    <name type="scientific">Baudoinia panamericana (strain UAMH 10762)</name>
    <name type="common">Angels' share fungus</name>
    <name type="synonym">Baudoinia compniacensis (strain UAMH 10762)</name>
    <dbReference type="NCBI Taxonomy" id="717646"/>
    <lineage>
        <taxon>Eukaryota</taxon>
        <taxon>Fungi</taxon>
        <taxon>Dikarya</taxon>
        <taxon>Ascomycota</taxon>
        <taxon>Pezizomycotina</taxon>
        <taxon>Dothideomycetes</taxon>
        <taxon>Dothideomycetidae</taxon>
        <taxon>Mycosphaerellales</taxon>
        <taxon>Teratosphaeriaceae</taxon>
        <taxon>Baudoinia</taxon>
    </lineage>
</organism>
<reference evidence="1 2" key="1">
    <citation type="journal article" date="2012" name="PLoS Pathog.">
        <title>Diverse lifestyles and strategies of plant pathogenesis encoded in the genomes of eighteen Dothideomycetes fungi.</title>
        <authorList>
            <person name="Ohm R.A."/>
            <person name="Feau N."/>
            <person name="Henrissat B."/>
            <person name="Schoch C.L."/>
            <person name="Horwitz B.A."/>
            <person name="Barry K.W."/>
            <person name="Condon B.J."/>
            <person name="Copeland A.C."/>
            <person name="Dhillon B."/>
            <person name="Glaser F."/>
            <person name="Hesse C.N."/>
            <person name="Kosti I."/>
            <person name="LaButti K."/>
            <person name="Lindquist E.A."/>
            <person name="Lucas S."/>
            <person name="Salamov A.A."/>
            <person name="Bradshaw R.E."/>
            <person name="Ciuffetti L."/>
            <person name="Hamelin R.C."/>
            <person name="Kema G.H.J."/>
            <person name="Lawrence C."/>
            <person name="Scott J.A."/>
            <person name="Spatafora J.W."/>
            <person name="Turgeon B.G."/>
            <person name="de Wit P.J.G.M."/>
            <person name="Zhong S."/>
            <person name="Goodwin S.B."/>
            <person name="Grigoriev I.V."/>
        </authorList>
    </citation>
    <scope>NUCLEOTIDE SEQUENCE [LARGE SCALE GENOMIC DNA]</scope>
    <source>
        <strain evidence="1 2">UAMH 10762</strain>
    </source>
</reference>
<dbReference type="AlphaFoldDB" id="M2MQT8"/>
<sequence>MVTVRTQVQAFTRPMDYRVFRGTSLDEHLIVARPAQDNRLGHYITRLTLRSSFAFYRGRGSPFKRRCRFKSHFVRGLHSA</sequence>
<dbReference type="RefSeq" id="XP_007678898.1">
    <property type="nucleotide sequence ID" value="XM_007680708.1"/>
</dbReference>
<accession>M2MQT8</accession>
<name>M2MQT8_BAUPA</name>